<protein>
    <submittedName>
        <fullName evidence="5">AraC family transcriptional regulator</fullName>
    </submittedName>
</protein>
<evidence type="ECO:0000259" key="4">
    <source>
        <dbReference type="PROSITE" id="PS01124"/>
    </source>
</evidence>
<evidence type="ECO:0000313" key="5">
    <source>
        <dbReference type="EMBL" id="REL37413.1"/>
    </source>
</evidence>
<gene>
    <name evidence="5" type="ORF">DXX92_12015</name>
</gene>
<dbReference type="InterPro" id="IPR009057">
    <property type="entry name" value="Homeodomain-like_sf"/>
</dbReference>
<dbReference type="InterPro" id="IPR037923">
    <property type="entry name" value="HTH-like"/>
</dbReference>
<keyword evidence="2" id="KW-0238">DNA-binding</keyword>
<proteinExistence type="predicted"/>
<dbReference type="EMBL" id="QUOV01000001">
    <property type="protein sequence ID" value="REL37413.1"/>
    <property type="molecule type" value="Genomic_DNA"/>
</dbReference>
<evidence type="ECO:0000256" key="2">
    <source>
        <dbReference type="ARBA" id="ARBA00023125"/>
    </source>
</evidence>
<evidence type="ECO:0000256" key="3">
    <source>
        <dbReference type="ARBA" id="ARBA00023163"/>
    </source>
</evidence>
<dbReference type="SMART" id="SM00342">
    <property type="entry name" value="HTH_ARAC"/>
    <property type="match status" value="1"/>
</dbReference>
<dbReference type="GO" id="GO:0003700">
    <property type="term" value="F:DNA-binding transcription factor activity"/>
    <property type="evidence" value="ECO:0007669"/>
    <property type="project" value="InterPro"/>
</dbReference>
<feature type="domain" description="HTH araC/xylS-type" evidence="4">
    <location>
        <begin position="196"/>
        <end position="301"/>
    </location>
</feature>
<dbReference type="PROSITE" id="PS01124">
    <property type="entry name" value="HTH_ARAC_FAMILY_2"/>
    <property type="match status" value="1"/>
</dbReference>
<dbReference type="SUPFAM" id="SSF46689">
    <property type="entry name" value="Homeodomain-like"/>
    <property type="match status" value="1"/>
</dbReference>
<dbReference type="Gene3D" id="1.10.10.60">
    <property type="entry name" value="Homeodomain-like"/>
    <property type="match status" value="2"/>
</dbReference>
<dbReference type="Proteomes" id="UP000256999">
    <property type="component" value="Unassembled WGS sequence"/>
</dbReference>
<dbReference type="InterPro" id="IPR020449">
    <property type="entry name" value="Tscrpt_reg_AraC-type_HTH"/>
</dbReference>
<dbReference type="InterPro" id="IPR018060">
    <property type="entry name" value="HTH_AraC"/>
</dbReference>
<dbReference type="PANTHER" id="PTHR43280:SF32">
    <property type="entry name" value="TRANSCRIPTIONAL REGULATORY PROTEIN"/>
    <property type="match status" value="1"/>
</dbReference>
<keyword evidence="3" id="KW-0804">Transcription</keyword>
<dbReference type="PRINTS" id="PR00032">
    <property type="entry name" value="HTHARAC"/>
</dbReference>
<evidence type="ECO:0000313" key="6">
    <source>
        <dbReference type="Proteomes" id="UP000256999"/>
    </source>
</evidence>
<accession>A0A3E0ULD2</accession>
<reference evidence="5 6" key="1">
    <citation type="submission" date="2018-08" db="EMBL/GenBank/DDBJ databases">
        <title>Thalassotalea euphylliae genome.</title>
        <authorList>
            <person name="Summers S."/>
            <person name="Rice S.A."/>
            <person name="Freckelton M.L."/>
            <person name="Nedved B.T."/>
            <person name="Hadfield M.G."/>
        </authorList>
    </citation>
    <scope>NUCLEOTIDE SEQUENCE [LARGE SCALE GENOMIC DNA]</scope>
    <source>
        <strain evidence="5 6">H2</strain>
    </source>
</reference>
<dbReference type="PANTHER" id="PTHR43280">
    <property type="entry name" value="ARAC-FAMILY TRANSCRIPTIONAL REGULATOR"/>
    <property type="match status" value="1"/>
</dbReference>
<dbReference type="GO" id="GO:0043565">
    <property type="term" value="F:sequence-specific DNA binding"/>
    <property type="evidence" value="ECO:0007669"/>
    <property type="project" value="InterPro"/>
</dbReference>
<comment type="caution">
    <text evidence="5">The sequence shown here is derived from an EMBL/GenBank/DDBJ whole genome shotgun (WGS) entry which is preliminary data.</text>
</comment>
<dbReference type="AlphaFoldDB" id="A0A3E0ULD2"/>
<evidence type="ECO:0000256" key="1">
    <source>
        <dbReference type="ARBA" id="ARBA00023015"/>
    </source>
</evidence>
<name>A0A3E0ULD2_9GAMM</name>
<dbReference type="SUPFAM" id="SSF51215">
    <property type="entry name" value="Regulatory protein AraC"/>
    <property type="match status" value="1"/>
</dbReference>
<organism evidence="5 6">
    <name type="scientific">Thalassotalea euphylliae</name>
    <dbReference type="NCBI Taxonomy" id="1655234"/>
    <lineage>
        <taxon>Bacteria</taxon>
        <taxon>Pseudomonadati</taxon>
        <taxon>Pseudomonadota</taxon>
        <taxon>Gammaproteobacteria</taxon>
        <taxon>Alteromonadales</taxon>
        <taxon>Colwelliaceae</taxon>
        <taxon>Thalassotalea</taxon>
    </lineage>
</organism>
<keyword evidence="1" id="KW-0805">Transcription regulation</keyword>
<sequence>MSTIVRLSTITEVHQALCLPAPKHPLVSVLQIGKAITNYDYGDFTYIYDFYQVAFKAGIKGEIIYGRSSYDFEQGSMVFTKPGQAQTYSNTEELDGETGWVLLFHPDLIRRYDVGKHIGHYSFFSYETNEALHVSEDEKRVLHELVNQIEKEYNNNIDKHTQKLIVSNIELILDYCTRFYDRQFYVRANHNLDLLAKLDNLLNDYFEQAHALDYGLPTVKHFSEAMGMSSSYLSDMLKNATGRNAQQYIQDFLLERAKNQLLSSTEQVSQIAYSLGFEYPQHFSKLFKSKVGVSPAEYRKVQ</sequence>
<dbReference type="OrthoDB" id="345413at2"/>
<dbReference type="Pfam" id="PF12833">
    <property type="entry name" value="HTH_18"/>
    <property type="match status" value="1"/>
</dbReference>